<dbReference type="Gene3D" id="2.40.128.20">
    <property type="match status" value="1"/>
</dbReference>
<evidence type="ECO:0000313" key="9">
    <source>
        <dbReference type="EMBL" id="JAA45581.1"/>
    </source>
</evidence>
<evidence type="ECO:0000256" key="1">
    <source>
        <dbReference type="ARBA" id="ARBA00004613"/>
    </source>
</evidence>
<accession>K9IWR5</accession>
<keyword evidence="5" id="KW-1015">Disulfide bond</keyword>
<dbReference type="FunFam" id="2.40.128.20:FF:000008">
    <property type="entry name" value="Major urinary protein"/>
    <property type="match status" value="1"/>
</dbReference>
<dbReference type="PRINTS" id="PR00179">
    <property type="entry name" value="LIPOCALIN"/>
</dbReference>
<keyword evidence="3" id="KW-0964">Secreted</keyword>
<evidence type="ECO:0000256" key="5">
    <source>
        <dbReference type="ARBA" id="ARBA00023157"/>
    </source>
</evidence>
<dbReference type="GO" id="GO:0005549">
    <property type="term" value="F:odorant binding"/>
    <property type="evidence" value="ECO:0007669"/>
    <property type="project" value="TreeGrafter"/>
</dbReference>
<protein>
    <submittedName>
        <fullName evidence="9">Putative salivary lipocalin</fullName>
    </submittedName>
</protein>
<evidence type="ECO:0000259" key="8">
    <source>
        <dbReference type="Pfam" id="PF00061"/>
    </source>
</evidence>
<feature type="domain" description="Lipocalin/cytosolic fatty-acid binding" evidence="8">
    <location>
        <begin position="31"/>
        <end position="171"/>
    </location>
</feature>
<sequence>MKLLLLCLGLTLVCASHHDVVECNFDLSQVSGEWYTILWGSEDREMIEENGSMRLFLEYVEDLDNSSVLFKYHKNVNGECAELNLITDPTEENGVYSVPYDGYNTFYIIEAVYNDYVIFHNMNFGNGRKTDVIEMNARKPDVRPELKERFEEICRNRGIPTEHILDVSKTDRCLQARWRPGAQAYGKWMSYEAVVTPSPPPIMTSES</sequence>
<dbReference type="CDD" id="cd19428">
    <property type="entry name" value="lipocalin_MUP-like"/>
    <property type="match status" value="1"/>
</dbReference>
<comment type="similarity">
    <text evidence="2 6">Belongs to the calycin superfamily. Lipocalin family.</text>
</comment>
<dbReference type="EMBL" id="GABZ01007944">
    <property type="protein sequence ID" value="JAA45581.1"/>
    <property type="molecule type" value="mRNA"/>
</dbReference>
<evidence type="ECO:0000256" key="7">
    <source>
        <dbReference type="SAM" id="SignalP"/>
    </source>
</evidence>
<organism evidence="9">
    <name type="scientific">Desmodus rotundus</name>
    <name type="common">Vampire bat</name>
    <dbReference type="NCBI Taxonomy" id="9430"/>
    <lineage>
        <taxon>Eukaryota</taxon>
        <taxon>Metazoa</taxon>
        <taxon>Chordata</taxon>
        <taxon>Craniata</taxon>
        <taxon>Vertebrata</taxon>
        <taxon>Euteleostomi</taxon>
        <taxon>Mammalia</taxon>
        <taxon>Eutheria</taxon>
        <taxon>Laurasiatheria</taxon>
        <taxon>Chiroptera</taxon>
        <taxon>Yangochiroptera</taxon>
        <taxon>Phyllostomidae</taxon>
        <taxon>Desmodontinae</taxon>
        <taxon>Desmodus</taxon>
    </lineage>
</organism>
<evidence type="ECO:0000256" key="3">
    <source>
        <dbReference type="ARBA" id="ARBA00022525"/>
    </source>
</evidence>
<dbReference type="GO" id="GO:0005615">
    <property type="term" value="C:extracellular space"/>
    <property type="evidence" value="ECO:0007669"/>
    <property type="project" value="TreeGrafter"/>
</dbReference>
<dbReference type="InterPro" id="IPR000566">
    <property type="entry name" value="Lipocln_cytosolic_FA-bd_dom"/>
</dbReference>
<dbReference type="GO" id="GO:0036094">
    <property type="term" value="F:small molecule binding"/>
    <property type="evidence" value="ECO:0007669"/>
    <property type="project" value="InterPro"/>
</dbReference>
<dbReference type="PRINTS" id="PR01221">
    <property type="entry name" value="MAJORURINARY"/>
</dbReference>
<dbReference type="InterPro" id="IPR002971">
    <property type="entry name" value="Maj_urinary"/>
</dbReference>
<dbReference type="InterPro" id="IPR012674">
    <property type="entry name" value="Calycin"/>
</dbReference>
<dbReference type="InterPro" id="IPR022272">
    <property type="entry name" value="Lipocalin_CS"/>
</dbReference>
<proteinExistence type="evidence at transcript level"/>
<dbReference type="AlphaFoldDB" id="K9IWR5"/>
<dbReference type="SUPFAM" id="SSF50814">
    <property type="entry name" value="Lipocalins"/>
    <property type="match status" value="1"/>
</dbReference>
<reference evidence="9" key="1">
    <citation type="submission" date="2012-11" db="EMBL/GenBank/DDBJ databases">
        <title>The Vampirome: Transcriptome and Proteome Analysis of the Submandibular and Accessory Glands of the Vampire Bat and Vector of Human Rabies, Desmodus rotundus.</title>
        <authorList>
            <person name="Francischetti I.M.B."/>
            <person name="Assumpcao T.C.F."/>
            <person name="Ma D."/>
            <person name="Vicente E.C."/>
            <person name="Ribeiro J.M.C."/>
        </authorList>
    </citation>
    <scope>NUCLEOTIDE SEQUENCE</scope>
    <source>
        <tissue evidence="9">Salivary gland</tissue>
    </source>
</reference>
<evidence type="ECO:0000256" key="6">
    <source>
        <dbReference type="RuleBase" id="RU003695"/>
    </source>
</evidence>
<dbReference type="PANTHER" id="PTHR11430">
    <property type="entry name" value="LIPOCALIN"/>
    <property type="match status" value="1"/>
</dbReference>
<feature type="signal peptide" evidence="7">
    <location>
        <begin position="1"/>
        <end position="15"/>
    </location>
</feature>
<name>K9IWR5_DESRO</name>
<evidence type="ECO:0000256" key="2">
    <source>
        <dbReference type="ARBA" id="ARBA00006889"/>
    </source>
</evidence>
<dbReference type="Pfam" id="PF00061">
    <property type="entry name" value="Lipocalin"/>
    <property type="match status" value="1"/>
</dbReference>
<dbReference type="PROSITE" id="PS00213">
    <property type="entry name" value="LIPOCALIN"/>
    <property type="match status" value="1"/>
</dbReference>
<keyword evidence="4 7" id="KW-0732">Signal</keyword>
<comment type="subcellular location">
    <subcellularLocation>
        <location evidence="1">Secreted</location>
    </subcellularLocation>
</comment>
<feature type="chain" id="PRO_5013152961" evidence="7">
    <location>
        <begin position="16"/>
        <end position="207"/>
    </location>
</feature>
<evidence type="ECO:0000256" key="4">
    <source>
        <dbReference type="ARBA" id="ARBA00022729"/>
    </source>
</evidence>
<dbReference type="InterPro" id="IPR002345">
    <property type="entry name" value="Lipocalin"/>
</dbReference>
<dbReference type="PANTHER" id="PTHR11430:SF76">
    <property type="entry name" value="MAJOR URINARY PROTEIN 1-RELATED"/>
    <property type="match status" value="1"/>
</dbReference>